<keyword evidence="3" id="KW-1185">Reference proteome</keyword>
<dbReference type="EMBL" id="SMJW01000474">
    <property type="protein sequence ID" value="TDC01632.1"/>
    <property type="molecule type" value="Genomic_DNA"/>
</dbReference>
<comment type="caution">
    <text evidence="2">The sequence shown here is derived from an EMBL/GenBank/DDBJ whole genome shotgun (WGS) entry which is preliminary data.</text>
</comment>
<name>A0A4R4N5R3_9ACTN</name>
<evidence type="ECO:0000313" key="2">
    <source>
        <dbReference type="EMBL" id="TDC01632.1"/>
    </source>
</evidence>
<dbReference type="OrthoDB" id="3830374at2"/>
<proteinExistence type="predicted"/>
<gene>
    <name evidence="2" type="ORF">E1284_40030</name>
</gene>
<sequence length="79" mass="8226">MVAAGYGRPLPSVVHGVRLAPGITLVLDGSALSDDDVAAIDTAARPLLDELHRRGLLTPIDSPAESPARPPADHSRRSP</sequence>
<evidence type="ECO:0000313" key="3">
    <source>
        <dbReference type="Proteomes" id="UP000295431"/>
    </source>
</evidence>
<organism evidence="2 3">
    <name type="scientific">Actinomadura bangladeshensis</name>
    <dbReference type="NCBI Taxonomy" id="453573"/>
    <lineage>
        <taxon>Bacteria</taxon>
        <taxon>Bacillati</taxon>
        <taxon>Actinomycetota</taxon>
        <taxon>Actinomycetes</taxon>
        <taxon>Streptosporangiales</taxon>
        <taxon>Thermomonosporaceae</taxon>
        <taxon>Actinomadura</taxon>
    </lineage>
</organism>
<feature type="region of interest" description="Disordered" evidence="1">
    <location>
        <begin position="56"/>
        <end position="79"/>
    </location>
</feature>
<dbReference type="AlphaFoldDB" id="A0A4R4N5R3"/>
<evidence type="ECO:0000256" key="1">
    <source>
        <dbReference type="SAM" id="MobiDB-lite"/>
    </source>
</evidence>
<accession>A0A4R4N5R3</accession>
<protein>
    <submittedName>
        <fullName evidence="2">Uncharacterized protein</fullName>
    </submittedName>
</protein>
<dbReference type="Proteomes" id="UP000295431">
    <property type="component" value="Unassembled WGS sequence"/>
</dbReference>
<reference evidence="2 3" key="1">
    <citation type="submission" date="2019-03" db="EMBL/GenBank/DDBJ databases">
        <title>Draft genome sequences of novel Actinobacteria.</title>
        <authorList>
            <person name="Sahin N."/>
            <person name="Ay H."/>
            <person name="Saygin H."/>
        </authorList>
    </citation>
    <scope>NUCLEOTIDE SEQUENCE [LARGE SCALE GENOMIC DNA]</scope>
    <source>
        <strain evidence="2 3">DSM 45347</strain>
    </source>
</reference>